<dbReference type="InterPro" id="IPR012349">
    <property type="entry name" value="Split_barrel_FMN-bd"/>
</dbReference>
<accession>A0A1H3WIT6</accession>
<dbReference type="Pfam" id="PF12900">
    <property type="entry name" value="Pyridox_ox_2"/>
    <property type="match status" value="1"/>
</dbReference>
<proteinExistence type="predicted"/>
<dbReference type="STRING" id="283786.SAMN04487990_103111"/>
<dbReference type="Proteomes" id="UP000198846">
    <property type="component" value="Unassembled WGS sequence"/>
</dbReference>
<dbReference type="PANTHER" id="PTHR34071">
    <property type="entry name" value="5-NITROIMIDAZOLE ANTIBIOTICS RESISTANCE PROTEIN, NIMA-FAMILY-RELATED PROTEIN-RELATED"/>
    <property type="match status" value="1"/>
</dbReference>
<dbReference type="Gene3D" id="2.30.110.10">
    <property type="entry name" value="Electron Transport, Fmn-binding Protein, Chain A"/>
    <property type="match status" value="1"/>
</dbReference>
<evidence type="ECO:0000313" key="2">
    <source>
        <dbReference type="Proteomes" id="UP000198846"/>
    </source>
</evidence>
<evidence type="ECO:0000313" key="1">
    <source>
        <dbReference type="EMBL" id="SDZ86860.1"/>
    </source>
</evidence>
<protein>
    <recommendedName>
        <fullName evidence="3">Pyridoxamine 5'-phosphate oxidase</fullName>
    </recommendedName>
</protein>
<evidence type="ECO:0008006" key="3">
    <source>
        <dbReference type="Google" id="ProtNLM"/>
    </source>
</evidence>
<sequence>MLGELNNRQIEFILGSVIVGRIGCHAKGKTYVVPVTYAYDGKYIYGHTSEGLKIDMMRENPEVCFQVDVIDNMSNWRSVISWGTFEELKGVEERKEAVKILRDTVMPVMTGNTTIKHAMRDSHHQANEALSGVVYRIELTTKTGRYEKV</sequence>
<reference evidence="2" key="1">
    <citation type="submission" date="2016-10" db="EMBL/GenBank/DDBJ databases">
        <authorList>
            <person name="Varghese N."/>
            <person name="Submissions S."/>
        </authorList>
    </citation>
    <scope>NUCLEOTIDE SEQUENCE [LARGE SCALE GENOMIC DNA]</scope>
    <source>
        <strain evidence="2">DSM 23842</strain>
    </source>
</reference>
<keyword evidence="2" id="KW-1185">Reference proteome</keyword>
<dbReference type="OrthoDB" id="9794935at2"/>
<dbReference type="EMBL" id="FNQK01000003">
    <property type="protein sequence ID" value="SDZ86860.1"/>
    <property type="molecule type" value="Genomic_DNA"/>
</dbReference>
<dbReference type="SUPFAM" id="SSF50475">
    <property type="entry name" value="FMN-binding split barrel"/>
    <property type="match status" value="1"/>
</dbReference>
<dbReference type="RefSeq" id="WP_092132220.1">
    <property type="nucleotide sequence ID" value="NZ_FNQK01000003.1"/>
</dbReference>
<organism evidence="1 2">
    <name type="scientific">Bizionia paragorgiae</name>
    <dbReference type="NCBI Taxonomy" id="283786"/>
    <lineage>
        <taxon>Bacteria</taxon>
        <taxon>Pseudomonadati</taxon>
        <taxon>Bacteroidota</taxon>
        <taxon>Flavobacteriia</taxon>
        <taxon>Flavobacteriales</taxon>
        <taxon>Flavobacteriaceae</taxon>
        <taxon>Bizionia</taxon>
    </lineage>
</organism>
<dbReference type="PANTHER" id="PTHR34071:SF2">
    <property type="entry name" value="FLAVIN-NUCLEOTIDE-BINDING PROTEIN"/>
    <property type="match status" value="1"/>
</dbReference>
<gene>
    <name evidence="1" type="ORF">SAMN04487990_103111</name>
</gene>
<dbReference type="InterPro" id="IPR024747">
    <property type="entry name" value="Pyridox_Oxase-rel"/>
</dbReference>
<name>A0A1H3WIT6_BIZPA</name>
<dbReference type="AlphaFoldDB" id="A0A1H3WIT6"/>